<evidence type="ECO:0000256" key="11">
    <source>
        <dbReference type="RuleBase" id="RU000544"/>
    </source>
</evidence>
<evidence type="ECO:0000256" key="10">
    <source>
        <dbReference type="ARBA" id="ARBA00048254"/>
    </source>
</evidence>
<dbReference type="FunFam" id="3.30.60.20:FF:000051">
    <property type="entry name" value="Thymidine kinase"/>
    <property type="match status" value="1"/>
</dbReference>
<proteinExistence type="inferred from homology"/>
<dbReference type="GO" id="GO:0004797">
    <property type="term" value="F:thymidine kinase activity"/>
    <property type="evidence" value="ECO:0007669"/>
    <property type="project" value="UniProtKB-EC"/>
</dbReference>
<evidence type="ECO:0000256" key="5">
    <source>
        <dbReference type="ARBA" id="ARBA00022723"/>
    </source>
</evidence>
<evidence type="ECO:0000256" key="7">
    <source>
        <dbReference type="ARBA" id="ARBA00022777"/>
    </source>
</evidence>
<evidence type="ECO:0000256" key="9">
    <source>
        <dbReference type="ARBA" id="ARBA00022840"/>
    </source>
</evidence>
<comment type="similarity">
    <text evidence="1 12">Belongs to the thymidine kinase family.</text>
</comment>
<dbReference type="GO" id="GO:0071897">
    <property type="term" value="P:DNA biosynthetic process"/>
    <property type="evidence" value="ECO:0007669"/>
    <property type="project" value="UniProtKB-KW"/>
</dbReference>
<dbReference type="GO" id="GO:0046104">
    <property type="term" value="P:thymidine metabolic process"/>
    <property type="evidence" value="ECO:0007669"/>
    <property type="project" value="TreeGrafter"/>
</dbReference>
<evidence type="ECO:0000256" key="12">
    <source>
        <dbReference type="RuleBase" id="RU004165"/>
    </source>
</evidence>
<dbReference type="SUPFAM" id="SSF52540">
    <property type="entry name" value="P-loop containing nucleoside triphosphate hydrolases"/>
    <property type="match status" value="1"/>
</dbReference>
<keyword evidence="4 11" id="KW-0808">Transferase</keyword>
<keyword evidence="14" id="KW-1185">Reference proteome</keyword>
<dbReference type="Gene3D" id="3.40.50.300">
    <property type="entry name" value="P-loop containing nucleotide triphosphate hydrolases"/>
    <property type="match status" value="1"/>
</dbReference>
<comment type="caution">
    <text evidence="13">The sequence shown here is derived from an EMBL/GenBank/DDBJ whole genome shotgun (WGS) entry which is preliminary data.</text>
</comment>
<accession>A0AAD1XUD2</accession>
<dbReference type="GO" id="GO:0005524">
    <property type="term" value="F:ATP binding"/>
    <property type="evidence" value="ECO:0007669"/>
    <property type="project" value="UniProtKB-KW"/>
</dbReference>
<keyword evidence="7 11" id="KW-0418">Kinase</keyword>
<protein>
    <recommendedName>
        <fullName evidence="2 11">Thymidine kinase</fullName>
        <ecNumber evidence="2 11">2.7.1.21</ecNumber>
    </recommendedName>
</protein>
<dbReference type="Proteomes" id="UP001295684">
    <property type="component" value="Unassembled WGS sequence"/>
</dbReference>
<keyword evidence="3 11" id="KW-0237">DNA synthesis</keyword>
<sequence>MIPKGANGMIDLVLGPMFAGKSTELLRRIKRYRVASKKCLVIKYANDDRYSDKCVSTHDKQMIEAVSCTDLLEVKEKAEEFEIIGIDEGQFFENLVPFCEEMANTGKCVIVAALDGTFERKPFGSVLELIPLSESVTKLDAVCVDCKHSASFTKRLVDSKETELIGGAELYKPVCRACFSAGENTKEMVFKSSDSKENFNSDDIKCEASDGSKLEKISVLTSIQISSNENTDANLPLTDVS</sequence>
<dbReference type="EMBL" id="CAMPGE010020889">
    <property type="protein sequence ID" value="CAI2379074.1"/>
    <property type="molecule type" value="Genomic_DNA"/>
</dbReference>
<dbReference type="InterPro" id="IPR027417">
    <property type="entry name" value="P-loop_NTPase"/>
</dbReference>
<keyword evidence="8" id="KW-0862">Zinc</keyword>
<evidence type="ECO:0000256" key="6">
    <source>
        <dbReference type="ARBA" id="ARBA00022741"/>
    </source>
</evidence>
<gene>
    <name evidence="13" type="ORF">ECRASSUSDP1_LOCUS20482</name>
</gene>
<dbReference type="InterPro" id="IPR001267">
    <property type="entry name" value="Thymidine_kinase"/>
</dbReference>
<dbReference type="Pfam" id="PF00265">
    <property type="entry name" value="TK"/>
    <property type="match status" value="1"/>
</dbReference>
<evidence type="ECO:0000313" key="13">
    <source>
        <dbReference type="EMBL" id="CAI2379074.1"/>
    </source>
</evidence>
<dbReference type="InterPro" id="IPR020633">
    <property type="entry name" value="Thymidine_kinase_CS"/>
</dbReference>
<keyword evidence="5" id="KW-0479">Metal-binding</keyword>
<dbReference type="AlphaFoldDB" id="A0AAD1XUD2"/>
<name>A0AAD1XUD2_EUPCR</name>
<dbReference type="PANTHER" id="PTHR11441">
    <property type="entry name" value="THYMIDINE KINASE"/>
    <property type="match status" value="1"/>
</dbReference>
<dbReference type="GO" id="GO:0046872">
    <property type="term" value="F:metal ion binding"/>
    <property type="evidence" value="ECO:0007669"/>
    <property type="project" value="UniProtKB-KW"/>
</dbReference>
<dbReference type="EC" id="2.7.1.21" evidence="2 11"/>
<keyword evidence="6 11" id="KW-0547">Nucleotide-binding</keyword>
<evidence type="ECO:0000256" key="8">
    <source>
        <dbReference type="ARBA" id="ARBA00022833"/>
    </source>
</evidence>
<dbReference type="PANTHER" id="PTHR11441:SF0">
    <property type="entry name" value="THYMIDINE KINASE, CYTOSOLIC"/>
    <property type="match status" value="1"/>
</dbReference>
<keyword evidence="9 11" id="KW-0067">ATP-binding</keyword>
<organism evidence="13 14">
    <name type="scientific">Euplotes crassus</name>
    <dbReference type="NCBI Taxonomy" id="5936"/>
    <lineage>
        <taxon>Eukaryota</taxon>
        <taxon>Sar</taxon>
        <taxon>Alveolata</taxon>
        <taxon>Ciliophora</taxon>
        <taxon>Intramacronucleata</taxon>
        <taxon>Spirotrichea</taxon>
        <taxon>Hypotrichia</taxon>
        <taxon>Euplotida</taxon>
        <taxon>Euplotidae</taxon>
        <taxon>Moneuplotes</taxon>
    </lineage>
</organism>
<dbReference type="FunFam" id="3.40.50.300:FF:001270">
    <property type="entry name" value="Thymidine kinase"/>
    <property type="match status" value="1"/>
</dbReference>
<evidence type="ECO:0000256" key="4">
    <source>
        <dbReference type="ARBA" id="ARBA00022679"/>
    </source>
</evidence>
<dbReference type="GO" id="GO:0042802">
    <property type="term" value="F:identical protein binding"/>
    <property type="evidence" value="ECO:0007669"/>
    <property type="project" value="UniProtKB-ARBA"/>
</dbReference>
<dbReference type="PROSITE" id="PS00603">
    <property type="entry name" value="TK_CELLULAR_TYPE"/>
    <property type="match status" value="1"/>
</dbReference>
<evidence type="ECO:0000313" key="14">
    <source>
        <dbReference type="Proteomes" id="UP001295684"/>
    </source>
</evidence>
<reference evidence="13" key="1">
    <citation type="submission" date="2023-07" db="EMBL/GenBank/DDBJ databases">
        <authorList>
            <consortium name="AG Swart"/>
            <person name="Singh M."/>
            <person name="Singh A."/>
            <person name="Seah K."/>
            <person name="Emmerich C."/>
        </authorList>
    </citation>
    <scope>NUCLEOTIDE SEQUENCE</scope>
    <source>
        <strain evidence="13">DP1</strain>
    </source>
</reference>
<evidence type="ECO:0000256" key="3">
    <source>
        <dbReference type="ARBA" id="ARBA00022634"/>
    </source>
</evidence>
<evidence type="ECO:0000256" key="2">
    <source>
        <dbReference type="ARBA" id="ARBA00012118"/>
    </source>
</evidence>
<dbReference type="Gene3D" id="3.30.60.20">
    <property type="match status" value="1"/>
</dbReference>
<dbReference type="SUPFAM" id="SSF57716">
    <property type="entry name" value="Glucocorticoid receptor-like (DNA-binding domain)"/>
    <property type="match status" value="1"/>
</dbReference>
<comment type="catalytic activity">
    <reaction evidence="10 11">
        <text>thymidine + ATP = dTMP + ADP + H(+)</text>
        <dbReference type="Rhea" id="RHEA:19129"/>
        <dbReference type="ChEBI" id="CHEBI:15378"/>
        <dbReference type="ChEBI" id="CHEBI:17748"/>
        <dbReference type="ChEBI" id="CHEBI:30616"/>
        <dbReference type="ChEBI" id="CHEBI:63528"/>
        <dbReference type="ChEBI" id="CHEBI:456216"/>
        <dbReference type="EC" id="2.7.1.21"/>
    </reaction>
</comment>
<evidence type="ECO:0000256" key="1">
    <source>
        <dbReference type="ARBA" id="ARBA00007587"/>
    </source>
</evidence>